<dbReference type="InterPro" id="IPR028890">
    <property type="entry name" value="Peptidase_C98"/>
</dbReference>
<evidence type="ECO:0000256" key="1">
    <source>
        <dbReference type="SAM" id="MobiDB-lite"/>
    </source>
</evidence>
<reference evidence="3" key="1">
    <citation type="submission" date="2021-02" db="EMBL/GenBank/DDBJ databases">
        <authorList>
            <person name="Nowell W R."/>
        </authorList>
    </citation>
    <scope>NUCLEOTIDE SEQUENCE</scope>
</reference>
<evidence type="ECO:0000313" key="3">
    <source>
        <dbReference type="EMBL" id="CAF3430463.1"/>
    </source>
</evidence>
<sequence length="337" mass="38513">MATSENIWSTFITTRQISSNYYTISTCLTDLLHRCSLNSTVFYNLSQTLFSSSSIDQIKLLNDYSNIIKTILKQNPLHTNILQNIRRLFRSDPCLKELFSTIVDEHCQCQQCGCTILNSITDVIHDVDEIKSTLFIESNQISCTCFRCNDPNQLKTSSFKKLSPCLALTVNRLHINVNDRFIHTQGVTYDMIYIIEFDVTLHSILNVYQRQDIDFMIVDGNDISSRRSTIDSHGKFLTLWMSRKCYQLDLTLDSDKLMPSQSTNSNSFDELESVSPATTASEGTSDDNDTTTSIYLTLFQSKLEHDHTVNSLALHNRSLEQLSPTRKSKRMEPYTTA</sequence>
<dbReference type="EMBL" id="CAJNYV010001640">
    <property type="protein sequence ID" value="CAF3430463.1"/>
    <property type="molecule type" value="Genomic_DNA"/>
</dbReference>
<gene>
    <name evidence="3" type="ORF">KIK155_LOCUS10772</name>
    <name evidence="4" type="ORF">TOA249_LOCUS17339</name>
</gene>
<dbReference type="Proteomes" id="UP000663865">
    <property type="component" value="Unassembled WGS sequence"/>
</dbReference>
<accession>A0A818CC78</accession>
<dbReference type="AlphaFoldDB" id="A0A818CC78"/>
<name>A0A818CC78_9BILA</name>
<proteinExistence type="predicted"/>
<feature type="domain" description="Ubiquitin-specific peptidase-like SUMO isopeptidase" evidence="2">
    <location>
        <begin position="82"/>
        <end position="219"/>
    </location>
</feature>
<dbReference type="GO" id="GO:0032183">
    <property type="term" value="F:SUMO binding"/>
    <property type="evidence" value="ECO:0007669"/>
    <property type="project" value="InterPro"/>
</dbReference>
<organism evidence="3 5">
    <name type="scientific">Rotaria socialis</name>
    <dbReference type="NCBI Taxonomy" id="392032"/>
    <lineage>
        <taxon>Eukaryota</taxon>
        <taxon>Metazoa</taxon>
        <taxon>Spiralia</taxon>
        <taxon>Gnathifera</taxon>
        <taxon>Rotifera</taxon>
        <taxon>Eurotatoria</taxon>
        <taxon>Bdelloidea</taxon>
        <taxon>Philodinida</taxon>
        <taxon>Philodinidae</taxon>
        <taxon>Rotaria</taxon>
    </lineage>
</organism>
<dbReference type="Proteomes" id="UP000663838">
    <property type="component" value="Unassembled WGS sequence"/>
</dbReference>
<evidence type="ECO:0000259" key="2">
    <source>
        <dbReference type="Pfam" id="PF15499"/>
    </source>
</evidence>
<protein>
    <recommendedName>
        <fullName evidence="2">Ubiquitin-specific peptidase-like SUMO isopeptidase domain-containing protein</fullName>
    </recommendedName>
</protein>
<feature type="region of interest" description="Disordered" evidence="1">
    <location>
        <begin position="259"/>
        <end position="288"/>
    </location>
</feature>
<dbReference type="EMBL" id="CAJOBS010001232">
    <property type="protein sequence ID" value="CAF4705791.1"/>
    <property type="molecule type" value="Genomic_DNA"/>
</dbReference>
<evidence type="ECO:0000313" key="4">
    <source>
        <dbReference type="EMBL" id="CAF4705791.1"/>
    </source>
</evidence>
<feature type="compositionally biased region" description="Polar residues" evidence="1">
    <location>
        <begin position="259"/>
        <end position="268"/>
    </location>
</feature>
<evidence type="ECO:0000313" key="5">
    <source>
        <dbReference type="Proteomes" id="UP000663865"/>
    </source>
</evidence>
<comment type="caution">
    <text evidence="3">The sequence shown here is derived from an EMBL/GenBank/DDBJ whole genome shotgun (WGS) entry which is preliminary data.</text>
</comment>
<dbReference type="Pfam" id="PF15499">
    <property type="entry name" value="Peptidase_C98"/>
    <property type="match status" value="1"/>
</dbReference>